<evidence type="ECO:0000313" key="2">
    <source>
        <dbReference type="Proteomes" id="UP000202669"/>
    </source>
</evidence>
<dbReference type="EMBL" id="KU199708">
    <property type="protein sequence ID" value="AMD42575.1"/>
    <property type="molecule type" value="Genomic_DNA"/>
</dbReference>
<dbReference type="GeneID" id="28800068"/>
<sequence length="39" mass="4119">MQRLRLAATKGRTLVGVILIETGLALVRAGTGLLPRSSE</sequence>
<reference evidence="1 2" key="1">
    <citation type="submission" date="2015-11" db="EMBL/GenBank/DDBJ databases">
        <title>Bacterial phenotypic diversity mediated by prophage integration.</title>
        <authorList>
            <person name="Bondy-Denomy J."/>
            <person name="Maughan H."/>
            <person name="Gong Y."/>
            <person name="Guttman D.S."/>
            <person name="Davidson A.R."/>
            <person name="Maxwell K.L."/>
        </authorList>
    </citation>
    <scope>NUCLEOTIDE SEQUENCE [LARGE SCALE GENOMIC DNA]</scope>
</reference>
<dbReference type="OrthoDB" id="39534at10239"/>
<gene>
    <name evidence="1" type="ORF">JBD69_26</name>
</gene>
<keyword evidence="2" id="KW-1185">Reference proteome</keyword>
<dbReference type="RefSeq" id="YP_009273651.1">
    <property type="nucleotide sequence ID" value="NC_030908.1"/>
</dbReference>
<name>A0A125RNB3_9CAUD</name>
<evidence type="ECO:0000313" key="1">
    <source>
        <dbReference type="EMBL" id="AMD42575.1"/>
    </source>
</evidence>
<proteinExistence type="predicted"/>
<protein>
    <submittedName>
        <fullName evidence="1">Uncharacterized protein</fullName>
    </submittedName>
</protein>
<accession>A0A125RNB3</accession>
<organism evidence="1 2">
    <name type="scientific">Pseudomonas phage JBD69</name>
    <dbReference type="NCBI Taxonomy" id="1777053"/>
    <lineage>
        <taxon>Viruses</taxon>
        <taxon>Duplodnaviria</taxon>
        <taxon>Heunggongvirae</taxon>
        <taxon>Uroviricota</taxon>
        <taxon>Caudoviricetes</taxon>
        <taxon>Casadabanvirus</taxon>
        <taxon>Casadabanvirus JBD69</taxon>
    </lineage>
</organism>
<dbReference type="KEGG" id="vg:28800068"/>
<dbReference type="Proteomes" id="UP000202669">
    <property type="component" value="Segment"/>
</dbReference>